<dbReference type="KEGG" id="apln:108735914"/>
<dbReference type="Proteomes" id="UP000192223">
    <property type="component" value="Unplaced"/>
</dbReference>
<organism evidence="2 3">
    <name type="scientific">Agrilus planipennis</name>
    <name type="common">Emerald ash borer</name>
    <name type="synonym">Agrilus marcopoli</name>
    <dbReference type="NCBI Taxonomy" id="224129"/>
    <lineage>
        <taxon>Eukaryota</taxon>
        <taxon>Metazoa</taxon>
        <taxon>Ecdysozoa</taxon>
        <taxon>Arthropoda</taxon>
        <taxon>Hexapoda</taxon>
        <taxon>Insecta</taxon>
        <taxon>Pterygota</taxon>
        <taxon>Neoptera</taxon>
        <taxon>Endopterygota</taxon>
        <taxon>Coleoptera</taxon>
        <taxon>Polyphaga</taxon>
        <taxon>Elateriformia</taxon>
        <taxon>Buprestoidea</taxon>
        <taxon>Buprestidae</taxon>
        <taxon>Agrilinae</taxon>
        <taxon>Agrilus</taxon>
    </lineage>
</organism>
<dbReference type="InParanoid" id="A0A1W4WT13"/>
<name>A0A1W4WT13_AGRPL</name>
<proteinExistence type="predicted"/>
<feature type="compositionally biased region" description="Basic residues" evidence="1">
    <location>
        <begin position="9"/>
        <end position="18"/>
    </location>
</feature>
<evidence type="ECO:0000256" key="1">
    <source>
        <dbReference type="SAM" id="MobiDB-lite"/>
    </source>
</evidence>
<evidence type="ECO:0000313" key="2">
    <source>
        <dbReference type="Proteomes" id="UP000192223"/>
    </source>
</evidence>
<dbReference type="AlphaFoldDB" id="A0A1W4WT13"/>
<feature type="region of interest" description="Disordered" evidence="1">
    <location>
        <begin position="1"/>
        <end position="48"/>
    </location>
</feature>
<protein>
    <submittedName>
        <fullName evidence="3">Uncharacterized protein LOC108735914</fullName>
    </submittedName>
</protein>
<dbReference type="OrthoDB" id="6760257at2759"/>
<gene>
    <name evidence="3" type="primary">LOC108735914</name>
</gene>
<keyword evidence="2" id="KW-1185">Reference proteome</keyword>
<feature type="compositionally biased region" description="Low complexity" evidence="1">
    <location>
        <begin position="19"/>
        <end position="35"/>
    </location>
</feature>
<accession>A0A1W4WT13</accession>
<dbReference type="RefSeq" id="XP_018323637.1">
    <property type="nucleotide sequence ID" value="XM_018468135.2"/>
</dbReference>
<evidence type="ECO:0000313" key="3">
    <source>
        <dbReference type="RefSeq" id="XP_018323637.1"/>
    </source>
</evidence>
<dbReference type="GeneID" id="108735914"/>
<reference evidence="3" key="1">
    <citation type="submission" date="2025-08" db="UniProtKB">
        <authorList>
            <consortium name="RefSeq"/>
        </authorList>
    </citation>
    <scope>IDENTIFICATION</scope>
    <source>
        <tissue evidence="3">Entire body</tissue>
    </source>
</reference>
<sequence>MSTPPGTPPRRRKSRKRPPLSSSATSFTTSTSSDTKGNRRARKQKKIIRDLRKQVDALNQKTAVPINDITQDKRNFIERYVEFIDDKSVKKFFGEPRWDVNSFLIRNKRQVEQLDTNLDNQSSEEEQPGFFDRAAKFVVELLQRFLRWINSDN</sequence>